<evidence type="ECO:0000313" key="8">
    <source>
        <dbReference type="EMBL" id="KXH37579.1"/>
    </source>
</evidence>
<dbReference type="PROSITE" id="PS00211">
    <property type="entry name" value="ABC_TRANSPORTER_1"/>
    <property type="match status" value="1"/>
</dbReference>
<feature type="domain" description="ABC transporter" evidence="7">
    <location>
        <begin position="889"/>
        <end position="1140"/>
    </location>
</feature>
<keyword evidence="3" id="KW-0067">ATP-binding</keyword>
<dbReference type="FunFam" id="3.40.50.300:FF:003119">
    <property type="entry name" value="ABC ATPase, putative (AFU_orthologue AFUA_1G16440)"/>
    <property type="match status" value="1"/>
</dbReference>
<feature type="region of interest" description="Disordered" evidence="4">
    <location>
        <begin position="380"/>
        <end position="421"/>
    </location>
</feature>
<dbReference type="InterPro" id="IPR003439">
    <property type="entry name" value="ABC_transporter-like_ATP-bd"/>
</dbReference>
<dbReference type="SMART" id="SM00317">
    <property type="entry name" value="SET"/>
    <property type="match status" value="1"/>
</dbReference>
<feature type="domain" description="ABC transporter" evidence="7">
    <location>
        <begin position="430"/>
        <end position="789"/>
    </location>
</feature>
<evidence type="ECO:0000313" key="9">
    <source>
        <dbReference type="Proteomes" id="UP000070121"/>
    </source>
</evidence>
<dbReference type="InterPro" id="IPR046341">
    <property type="entry name" value="SET_dom_sf"/>
</dbReference>
<dbReference type="Pfam" id="PF00005">
    <property type="entry name" value="ABC_tran"/>
    <property type="match status" value="2"/>
</dbReference>
<dbReference type="AlphaFoldDB" id="A0A135SNS2"/>
<dbReference type="SUPFAM" id="SSF52540">
    <property type="entry name" value="P-loop containing nucleoside triphosphate hydrolases"/>
    <property type="match status" value="2"/>
</dbReference>
<evidence type="ECO:0000256" key="3">
    <source>
        <dbReference type="ARBA" id="ARBA00022840"/>
    </source>
</evidence>
<dbReference type="PROSITE" id="PS50893">
    <property type="entry name" value="ABC_TRANSPORTER_2"/>
    <property type="match status" value="2"/>
</dbReference>
<reference evidence="8 9" key="1">
    <citation type="submission" date="2014-02" db="EMBL/GenBank/DDBJ databases">
        <title>The genome sequence of Colletotrichum salicis CBS 607.94.</title>
        <authorList>
            <person name="Baroncelli R."/>
            <person name="Thon M.R."/>
        </authorList>
    </citation>
    <scope>NUCLEOTIDE SEQUENCE [LARGE SCALE GENOMIC DNA]</scope>
    <source>
        <strain evidence="8 9">CBS 607.94</strain>
    </source>
</reference>
<dbReference type="OrthoDB" id="2110130at2759"/>
<evidence type="ECO:0000259" key="6">
    <source>
        <dbReference type="PROSITE" id="PS50280"/>
    </source>
</evidence>
<name>A0A135SNS2_9PEZI</name>
<feature type="signal peptide" evidence="5">
    <location>
        <begin position="1"/>
        <end position="25"/>
    </location>
</feature>
<dbReference type="EMBL" id="JFFI01002318">
    <property type="protein sequence ID" value="KXH37579.1"/>
    <property type="molecule type" value="Genomic_DNA"/>
</dbReference>
<dbReference type="InterPro" id="IPR027417">
    <property type="entry name" value="P-loop_NTPase"/>
</dbReference>
<dbReference type="PROSITE" id="PS51257">
    <property type="entry name" value="PROKAR_LIPOPROTEIN"/>
    <property type="match status" value="1"/>
</dbReference>
<feature type="chain" id="PRO_5007802663" evidence="5">
    <location>
        <begin position="26"/>
        <end position="1142"/>
    </location>
</feature>
<dbReference type="STRING" id="1209931.A0A135SNS2"/>
<dbReference type="InterPro" id="IPR050611">
    <property type="entry name" value="ABCF"/>
</dbReference>
<dbReference type="PANTHER" id="PTHR19211:SF135">
    <property type="entry name" value="ATPASE, PUTATIVE (AFU_ORTHOLOGUE AFUA_1G16440)-RELATED"/>
    <property type="match status" value="1"/>
</dbReference>
<dbReference type="SMART" id="SM00382">
    <property type="entry name" value="AAA"/>
    <property type="match status" value="1"/>
</dbReference>
<keyword evidence="1" id="KW-0677">Repeat</keyword>
<dbReference type="CDD" id="cd03221">
    <property type="entry name" value="ABCF_EF-3"/>
    <property type="match status" value="1"/>
</dbReference>
<gene>
    <name evidence="8" type="ORF">CSAL01_07490</name>
</gene>
<dbReference type="PROSITE" id="PS50280">
    <property type="entry name" value="SET"/>
    <property type="match status" value="1"/>
</dbReference>
<dbReference type="InterPro" id="IPR017871">
    <property type="entry name" value="ABC_transporter-like_CS"/>
</dbReference>
<dbReference type="Gene3D" id="2.170.270.10">
    <property type="entry name" value="SET domain"/>
    <property type="match status" value="1"/>
</dbReference>
<feature type="domain" description="SET" evidence="6">
    <location>
        <begin position="119"/>
        <end position="269"/>
    </location>
</feature>
<dbReference type="InterPro" id="IPR001214">
    <property type="entry name" value="SET_dom"/>
</dbReference>
<dbReference type="CDD" id="cd20071">
    <property type="entry name" value="SET_SMYD"/>
    <property type="match status" value="1"/>
</dbReference>
<dbReference type="Proteomes" id="UP000070121">
    <property type="component" value="Unassembled WGS sequence"/>
</dbReference>
<evidence type="ECO:0000256" key="2">
    <source>
        <dbReference type="ARBA" id="ARBA00022741"/>
    </source>
</evidence>
<feature type="region of interest" description="Disordered" evidence="4">
    <location>
        <begin position="507"/>
        <end position="537"/>
    </location>
</feature>
<protein>
    <submittedName>
        <fullName evidence="8">ABC transporter</fullName>
    </submittedName>
</protein>
<dbReference type="GO" id="GO:0016887">
    <property type="term" value="F:ATP hydrolysis activity"/>
    <property type="evidence" value="ECO:0007669"/>
    <property type="project" value="InterPro"/>
</dbReference>
<keyword evidence="5" id="KW-0732">Signal</keyword>
<evidence type="ECO:0000256" key="5">
    <source>
        <dbReference type="SAM" id="SignalP"/>
    </source>
</evidence>
<comment type="caution">
    <text evidence="8">The sequence shown here is derived from an EMBL/GenBank/DDBJ whole genome shotgun (WGS) entry which is preliminary data.</text>
</comment>
<organism evidence="8 9">
    <name type="scientific">Colletotrichum salicis</name>
    <dbReference type="NCBI Taxonomy" id="1209931"/>
    <lineage>
        <taxon>Eukaryota</taxon>
        <taxon>Fungi</taxon>
        <taxon>Dikarya</taxon>
        <taxon>Ascomycota</taxon>
        <taxon>Pezizomycotina</taxon>
        <taxon>Sordariomycetes</taxon>
        <taxon>Hypocreomycetidae</taxon>
        <taxon>Glomerellales</taxon>
        <taxon>Glomerellaceae</taxon>
        <taxon>Colletotrichum</taxon>
        <taxon>Colletotrichum acutatum species complex</taxon>
    </lineage>
</organism>
<dbReference type="Pfam" id="PF00856">
    <property type="entry name" value="SET"/>
    <property type="match status" value="1"/>
</dbReference>
<evidence type="ECO:0000256" key="4">
    <source>
        <dbReference type="SAM" id="MobiDB-lite"/>
    </source>
</evidence>
<feature type="region of interest" description="Disordered" evidence="4">
    <location>
        <begin position="808"/>
        <end position="828"/>
    </location>
</feature>
<dbReference type="PANTHER" id="PTHR19211">
    <property type="entry name" value="ATP-BINDING TRANSPORT PROTEIN-RELATED"/>
    <property type="match status" value="1"/>
</dbReference>
<dbReference type="GO" id="GO:0005524">
    <property type="term" value="F:ATP binding"/>
    <property type="evidence" value="ECO:0007669"/>
    <property type="project" value="UniProtKB-KW"/>
</dbReference>
<evidence type="ECO:0000256" key="1">
    <source>
        <dbReference type="ARBA" id="ARBA00022737"/>
    </source>
</evidence>
<dbReference type="InterPro" id="IPR003593">
    <property type="entry name" value="AAA+_ATPase"/>
</dbReference>
<proteinExistence type="predicted"/>
<dbReference type="Gene3D" id="3.40.50.300">
    <property type="entry name" value="P-loop containing nucleotide triphosphate hydrolases"/>
    <property type="match status" value="2"/>
</dbReference>
<keyword evidence="9" id="KW-1185">Reference proteome</keyword>
<dbReference type="SUPFAM" id="SSF82199">
    <property type="entry name" value="SET domain"/>
    <property type="match status" value="1"/>
</dbReference>
<evidence type="ECO:0000259" key="7">
    <source>
        <dbReference type="PROSITE" id="PS50893"/>
    </source>
</evidence>
<sequence>MRSSNIAVWLLSFAAAAHHPAGALACDGGHDDISALDAARGLATGDNDDAQLRDRICASNPLTFASLQSSIKDNGTSQYGGVISTEDGSFVDEGVVPDGLGDSEEARIRYGTNLKSSSGLWHVRPSPGKGLGIFALTTIPRGTIIIDETPLFTINPGALHQGRGFAFAGIATLVDQAFSTLNASARAAYLSCPAHRDPQGADDGISNAALVFRTNGFTMNSGEIGIFPHIAKLNHACRPNAGSASVGGRRVIWAGRDILPGEEVTITYGPLVQDTDARRARLAQWGFTCDCAACEARDDDDKRVEMKRLMGLIERELGSDAFGGDVLPYAEKLVGLVEEVGLVDYLGKAYKYASYAASRSGKFGAARKWARKELKIHEVADGESEAPSSVRRESLCAEEAENTNASWQAKPPPHLDRDSKSEMKARALDIDGLNITVTSPAGKAGGGAKGKSKARSEGTEILVDAKLRLKAGQRNAPDGRNALLRAIAEKLIPGIPEATRISLLQQTSISDTDSDVHPEDDDSTTTPTPVDGSAQSSRTVLEHVIEQATARSDVEQEIRALSDGINSTDSVGPVRAIRALRHERNQKHLFQVDKNARLRSGDRGLAARKALKAFEKKVAESQSLVNQPQDEISAETIKSETQEALDMLADLQLQVEPSKAAETESKAKRILTGLGFSEAYMSKPVTSLSGGWWMRAALCISLLQETDILILDEPTNFLDLLGIIWLQRYLGSLQDTDEAPTLILVSHDRDFITICSDLLILKEKGLTYFHGDLPTYEASQSERKLWLTKMKDAQDKQKAHIQQSISNNMKAGKANDDQNKLRQAKSRQKKLDERWGLTVSAKGGRFKLNRDLVGHHFTAREEIDVSPDERPVSFVLPEPLDLRFPGPLISVENATFRYPTKVKTKLAAPTVLQDVNLSVHMGDRIGILGLNGAGKSTLVKLLADETKPTSGTVTTHPRLKLGYYSQHAVDVLQEQGRADPSLTALSMLIEEVAGELDEGQVRGVLGSLGLPGRIASDIPLGKLSGGQLVRCELARLLWRRPHCLILDEVTTHLDYETVTAMREALRDWEGAVVLVSHDRWFMRGAVEGLIEDSDSEEDEDKKGVPRRRLVCKLRQGNMTRLENGVTEFEESVAKRVTKLLSL</sequence>
<accession>A0A135SNS2</accession>
<keyword evidence="2" id="KW-0547">Nucleotide-binding</keyword>